<evidence type="ECO:0000313" key="11">
    <source>
        <dbReference type="EMBL" id="KAK5986726.1"/>
    </source>
</evidence>
<evidence type="ECO:0000256" key="3">
    <source>
        <dbReference type="ARBA" id="ARBA00023002"/>
    </source>
</evidence>
<evidence type="ECO:0000256" key="1">
    <source>
        <dbReference type="ARBA" id="ARBA00009986"/>
    </source>
</evidence>
<evidence type="ECO:0000256" key="2">
    <source>
        <dbReference type="ARBA" id="ARBA00013048"/>
    </source>
</evidence>
<sequence length="351" mass="38963">MNDLSLLLWLNQLQQDHYRRTIEDDVNLVKRNDRRQGPLTIKTVCAIGQQYASISTSRAVLADKTVPMWIDGRAVESKTNDWIDLTNPATGEIIAKVPKCTKSEMETAVESCKKAFSTWKNTSPLTRQQCMFRLQNLIKRDVKKLVEITTQEQGKTLTESERDVGRGLQMVEHACSVPSLMMGETLANVARDLDVLSYRYPLGVVGGILPFNFPVMVSCWMFPLALAAGNTMVMKPSEQDPGAVMHLAQLTKLTEFPDGCFNIIHGMHDTVNFICDHPDIQAVSFVGGDKAGQHVYERGTRNGKRVQSNTGAKCHGVILPDCNKETMINQITVGAFDMAGQRCMALTTAIL</sequence>
<dbReference type="GO" id="GO:0005739">
    <property type="term" value="C:mitochondrion"/>
    <property type="evidence" value="ECO:0007669"/>
    <property type="project" value="TreeGrafter"/>
</dbReference>
<dbReference type="InterPro" id="IPR015590">
    <property type="entry name" value="Aldehyde_DH_dom"/>
</dbReference>
<dbReference type="PANTHER" id="PTHR43866">
    <property type="entry name" value="MALONATE-SEMIALDEHYDE DEHYDROGENASE"/>
    <property type="match status" value="1"/>
</dbReference>
<comment type="caution">
    <text evidence="12">The sequence shown here is derived from an EMBL/GenBank/DDBJ whole genome shotgun (WGS) entry which is preliminary data.</text>
</comment>
<dbReference type="InterPro" id="IPR010061">
    <property type="entry name" value="MeMal-semiAld_DH"/>
</dbReference>
<dbReference type="SUPFAM" id="SSF53720">
    <property type="entry name" value="ALDH-like"/>
    <property type="match status" value="1"/>
</dbReference>
<dbReference type="GO" id="GO:0004491">
    <property type="term" value="F:methylmalonate-semialdehyde dehydrogenase (acylating, NAD) activity"/>
    <property type="evidence" value="ECO:0007669"/>
    <property type="project" value="UniProtKB-EC"/>
</dbReference>
<evidence type="ECO:0000313" key="12">
    <source>
        <dbReference type="EMBL" id="KAK5986891.1"/>
    </source>
</evidence>
<accession>A0AAN8FVE4</accession>
<dbReference type="Gene3D" id="3.40.309.10">
    <property type="entry name" value="Aldehyde Dehydrogenase, Chain A, domain 2"/>
    <property type="match status" value="1"/>
</dbReference>
<dbReference type="GO" id="GO:0006574">
    <property type="term" value="P:L-valine catabolic process"/>
    <property type="evidence" value="ECO:0007669"/>
    <property type="project" value="TreeGrafter"/>
</dbReference>
<evidence type="ECO:0000256" key="9">
    <source>
        <dbReference type="ARBA" id="ARBA00048821"/>
    </source>
</evidence>
<dbReference type="InterPro" id="IPR016161">
    <property type="entry name" value="Ald_DH/histidinol_DH"/>
</dbReference>
<comment type="similarity">
    <text evidence="1">Belongs to the aldehyde dehydrogenase family.</text>
</comment>
<dbReference type="PROSITE" id="PS00070">
    <property type="entry name" value="ALDEHYDE_DEHYDR_CYS"/>
    <property type="match status" value="1"/>
</dbReference>
<dbReference type="Pfam" id="PF00171">
    <property type="entry name" value="Aldedh"/>
    <property type="match status" value="1"/>
</dbReference>
<dbReference type="PANTHER" id="PTHR43866:SF3">
    <property type="entry name" value="METHYLMALONATE-SEMIALDEHYDE DEHYDROGENASE [ACYLATING], MITOCHONDRIAL"/>
    <property type="match status" value="1"/>
</dbReference>
<proteinExistence type="inferred from homology"/>
<dbReference type="InterPro" id="IPR016160">
    <property type="entry name" value="Ald_DH_CS_CYS"/>
</dbReference>
<feature type="non-terminal residue" evidence="12">
    <location>
        <position position="351"/>
    </location>
</feature>
<keyword evidence="13" id="KW-1185">Reference proteome</keyword>
<dbReference type="EMBL" id="WIXE01000092">
    <property type="protein sequence ID" value="KAK5986891.1"/>
    <property type="molecule type" value="Genomic_DNA"/>
</dbReference>
<dbReference type="EC" id="1.2.1.27" evidence="2"/>
<dbReference type="InterPro" id="IPR016162">
    <property type="entry name" value="Ald_DH_N"/>
</dbReference>
<reference evidence="12 13" key="1">
    <citation type="submission" date="2019-10" db="EMBL/GenBank/DDBJ databases">
        <title>Assembly and Annotation for the nematode Trichostrongylus colubriformis.</title>
        <authorList>
            <person name="Martin J."/>
        </authorList>
    </citation>
    <scope>NUCLEOTIDE SEQUENCE [LARGE SCALE GENOMIC DNA]</scope>
    <source>
        <strain evidence="12">G859</strain>
        <tissue evidence="12">Whole worm</tissue>
    </source>
</reference>
<dbReference type="AlphaFoldDB" id="A0AAN8FVE4"/>
<comment type="catalytic activity">
    <reaction evidence="9">
        <text>3-oxopropanoate + NAD(+) + CoA + H2O = hydrogencarbonate + acetyl-CoA + NADH + H(+)</text>
        <dbReference type="Rhea" id="RHEA:76615"/>
        <dbReference type="ChEBI" id="CHEBI:15377"/>
        <dbReference type="ChEBI" id="CHEBI:15378"/>
        <dbReference type="ChEBI" id="CHEBI:17544"/>
        <dbReference type="ChEBI" id="CHEBI:33190"/>
        <dbReference type="ChEBI" id="CHEBI:57287"/>
        <dbReference type="ChEBI" id="CHEBI:57288"/>
        <dbReference type="ChEBI" id="CHEBI:57540"/>
        <dbReference type="ChEBI" id="CHEBI:57945"/>
        <dbReference type="EC" id="1.2.1.27"/>
    </reaction>
    <physiologicalReaction direction="left-to-right" evidence="9">
        <dbReference type="Rhea" id="RHEA:76616"/>
    </physiologicalReaction>
</comment>
<dbReference type="Proteomes" id="UP001331761">
    <property type="component" value="Unassembled WGS sequence"/>
</dbReference>
<name>A0AAN8FVE4_TRICO</name>
<evidence type="ECO:0000256" key="6">
    <source>
        <dbReference type="ARBA" id="ARBA00039517"/>
    </source>
</evidence>
<gene>
    <name evidence="12" type="ORF">GCK32_013746</name>
    <name evidence="11" type="ORF">GCK32_013750</name>
</gene>
<comment type="catalytic activity">
    <reaction evidence="8">
        <text>2-methyl-3-oxopropanoate + NAD(+) + CoA + H2O = propanoyl-CoA + hydrogencarbonate + NADH + H(+)</text>
        <dbReference type="Rhea" id="RHEA:20804"/>
        <dbReference type="ChEBI" id="CHEBI:15377"/>
        <dbReference type="ChEBI" id="CHEBI:15378"/>
        <dbReference type="ChEBI" id="CHEBI:17544"/>
        <dbReference type="ChEBI" id="CHEBI:57287"/>
        <dbReference type="ChEBI" id="CHEBI:57392"/>
        <dbReference type="ChEBI" id="CHEBI:57540"/>
        <dbReference type="ChEBI" id="CHEBI:57700"/>
        <dbReference type="ChEBI" id="CHEBI:57945"/>
        <dbReference type="EC" id="1.2.1.27"/>
    </reaction>
    <physiologicalReaction direction="left-to-right" evidence="8">
        <dbReference type="Rhea" id="RHEA:20805"/>
    </physiologicalReaction>
</comment>
<dbReference type="FunFam" id="3.40.605.10:FF:000003">
    <property type="entry name" value="Methylmalonate-semialdehyde dehydrogenase [acylating]"/>
    <property type="match status" value="1"/>
</dbReference>
<dbReference type="EMBL" id="WIXE01000290">
    <property type="protein sequence ID" value="KAK5986726.1"/>
    <property type="molecule type" value="Genomic_DNA"/>
</dbReference>
<keyword evidence="4" id="KW-0520">NAD</keyword>
<dbReference type="Gene3D" id="3.40.605.10">
    <property type="entry name" value="Aldehyde Dehydrogenase, Chain A, domain 1"/>
    <property type="match status" value="1"/>
</dbReference>
<evidence type="ECO:0000256" key="5">
    <source>
        <dbReference type="ARBA" id="ARBA00037458"/>
    </source>
</evidence>
<keyword evidence="3" id="KW-0560">Oxidoreductase</keyword>
<comment type="function">
    <text evidence="5">Probable malonate and methylmalonate semialdehyde dehydrogenase involved in the catabolism of valine, thymine, and compounds catabolized by way of beta-alanine, including uracil and cytidine.</text>
</comment>
<evidence type="ECO:0000259" key="10">
    <source>
        <dbReference type="Pfam" id="PF00171"/>
    </source>
</evidence>
<evidence type="ECO:0000313" key="13">
    <source>
        <dbReference type="Proteomes" id="UP001331761"/>
    </source>
</evidence>
<evidence type="ECO:0000256" key="4">
    <source>
        <dbReference type="ARBA" id="ARBA00023027"/>
    </source>
</evidence>
<dbReference type="InterPro" id="IPR016163">
    <property type="entry name" value="Ald_DH_C"/>
</dbReference>
<feature type="domain" description="Aldehyde dehydrogenase" evidence="10">
    <location>
        <begin position="76"/>
        <end position="349"/>
    </location>
</feature>
<evidence type="ECO:0000256" key="7">
    <source>
        <dbReference type="ARBA" id="ARBA00042419"/>
    </source>
</evidence>
<evidence type="ECO:0000256" key="8">
    <source>
        <dbReference type="ARBA" id="ARBA00047644"/>
    </source>
</evidence>
<dbReference type="GO" id="GO:0006210">
    <property type="term" value="P:thymine catabolic process"/>
    <property type="evidence" value="ECO:0007669"/>
    <property type="project" value="TreeGrafter"/>
</dbReference>
<organism evidence="12 13">
    <name type="scientific">Trichostrongylus colubriformis</name>
    <name type="common">Black scour worm</name>
    <dbReference type="NCBI Taxonomy" id="6319"/>
    <lineage>
        <taxon>Eukaryota</taxon>
        <taxon>Metazoa</taxon>
        <taxon>Ecdysozoa</taxon>
        <taxon>Nematoda</taxon>
        <taxon>Chromadorea</taxon>
        <taxon>Rhabditida</taxon>
        <taxon>Rhabditina</taxon>
        <taxon>Rhabditomorpha</taxon>
        <taxon>Strongyloidea</taxon>
        <taxon>Trichostrongylidae</taxon>
        <taxon>Trichostrongylus</taxon>
    </lineage>
</organism>
<protein>
    <recommendedName>
        <fullName evidence="6">Probable methylmalonate-semialdehyde/malonate-semialdehyde dehydrogenase [acylating], mitochondrial</fullName>
        <ecNumber evidence="2">1.2.1.27</ecNumber>
    </recommendedName>
    <alternativeName>
        <fullName evidence="7">Malonate-semialdehyde dehydrogenase [acylating]</fullName>
    </alternativeName>
</protein>